<evidence type="ECO:0000256" key="1">
    <source>
        <dbReference type="SAM" id="Coils"/>
    </source>
</evidence>
<protein>
    <recommendedName>
        <fullName evidence="5">Outer membrane protein</fullName>
    </recommendedName>
</protein>
<dbReference type="STRING" id="666681.M301_1284"/>
<reference evidence="4" key="1">
    <citation type="submission" date="2010-05" db="EMBL/GenBank/DDBJ databases">
        <title>Complete sequence of Methylotenera sp. 301.</title>
        <authorList>
            <person name="Lucas S."/>
            <person name="Copeland A."/>
            <person name="Lapidus A."/>
            <person name="Cheng J.-F."/>
            <person name="Bruce D."/>
            <person name="Goodwin L."/>
            <person name="Pitluck S."/>
            <person name="Clum A."/>
            <person name="Land M."/>
            <person name="Hauser L."/>
            <person name="Kyrpides N."/>
            <person name="Ivanova N."/>
            <person name="Chistoservova L."/>
            <person name="Kalyuzhnaya M."/>
            <person name="Woyke T."/>
        </authorList>
    </citation>
    <scope>NUCLEOTIDE SEQUENCE [LARGE SCALE GENOMIC DNA]</scope>
    <source>
        <strain evidence="4">301</strain>
    </source>
</reference>
<sequence length="106" mass="11909" precursor="true">MISLKSTLVPLFILLCLMTSIPVLAKDVALEQASVTAARQDYDKAQTAYDDVSYAVNLQESRIKDEQARLKELQDEQAAKKVKLTNAKALLEQKQKLLDRAWNSSK</sequence>
<gene>
    <name evidence="3" type="ordered locus">M301_1284</name>
</gene>
<keyword evidence="4" id="KW-1185">Reference proteome</keyword>
<feature type="coiled-coil region" evidence="1">
    <location>
        <begin position="56"/>
        <end position="90"/>
    </location>
</feature>
<dbReference type="HOGENOM" id="CLU_2220100_0_0_4"/>
<name>D7DHY2_METV0</name>
<reference evidence="3 4" key="2">
    <citation type="journal article" date="2011" name="J. Bacteriol.">
        <title>Genomes of three methylotrophs from a single niche uncover genetic and metabolic divergence of Methylophilaceae.</title>
        <authorList>
            <person name="Lapidus A."/>
            <person name="Clum A."/>
            <person name="Labutti K."/>
            <person name="Kaluzhnaya M.G."/>
            <person name="Lim S."/>
            <person name="Beck D.A."/>
            <person name="Glavina Del Rio T."/>
            <person name="Nolan M."/>
            <person name="Mavromatis K."/>
            <person name="Huntemann M."/>
            <person name="Lucas S."/>
            <person name="Lidstrom M.E."/>
            <person name="Ivanova N."/>
            <person name="Chistoserdova L."/>
        </authorList>
    </citation>
    <scope>NUCLEOTIDE SEQUENCE [LARGE SCALE GENOMIC DNA]</scope>
    <source>
        <strain evidence="3 4">301</strain>
    </source>
</reference>
<organism evidence="3 4">
    <name type="scientific">Methylotenera versatilis (strain 301)</name>
    <dbReference type="NCBI Taxonomy" id="666681"/>
    <lineage>
        <taxon>Bacteria</taxon>
        <taxon>Pseudomonadati</taxon>
        <taxon>Pseudomonadota</taxon>
        <taxon>Betaproteobacteria</taxon>
        <taxon>Nitrosomonadales</taxon>
        <taxon>Methylophilaceae</taxon>
        <taxon>Methylotenera</taxon>
    </lineage>
</organism>
<dbReference type="EMBL" id="CP002056">
    <property type="protein sequence ID" value="ADI29667.1"/>
    <property type="molecule type" value="Genomic_DNA"/>
</dbReference>
<evidence type="ECO:0000256" key="2">
    <source>
        <dbReference type="SAM" id="SignalP"/>
    </source>
</evidence>
<keyword evidence="2" id="KW-0732">Signal</keyword>
<feature type="signal peptide" evidence="2">
    <location>
        <begin position="1"/>
        <end position="25"/>
    </location>
</feature>
<proteinExistence type="predicted"/>
<dbReference type="KEGG" id="meh:M301_1284"/>
<evidence type="ECO:0000313" key="4">
    <source>
        <dbReference type="Proteomes" id="UP000000383"/>
    </source>
</evidence>
<dbReference type="Proteomes" id="UP000000383">
    <property type="component" value="Chromosome"/>
</dbReference>
<keyword evidence="1" id="KW-0175">Coiled coil</keyword>
<evidence type="ECO:0008006" key="5">
    <source>
        <dbReference type="Google" id="ProtNLM"/>
    </source>
</evidence>
<accession>D7DHY2</accession>
<feature type="chain" id="PRO_5003094738" description="Outer membrane protein" evidence="2">
    <location>
        <begin position="26"/>
        <end position="106"/>
    </location>
</feature>
<evidence type="ECO:0000313" key="3">
    <source>
        <dbReference type="EMBL" id="ADI29667.1"/>
    </source>
</evidence>
<dbReference type="AlphaFoldDB" id="D7DHY2"/>